<gene>
    <name evidence="4" type="ORF">CALMAC_LOCUS2191</name>
</gene>
<feature type="compositionally biased region" description="Basic and acidic residues" evidence="2">
    <location>
        <begin position="1436"/>
        <end position="1448"/>
    </location>
</feature>
<feature type="region of interest" description="Disordered" evidence="2">
    <location>
        <begin position="425"/>
        <end position="473"/>
    </location>
</feature>
<dbReference type="InterPro" id="IPR024138">
    <property type="entry name" value="Pericentriolar_Pcm1"/>
</dbReference>
<dbReference type="GO" id="GO:0034454">
    <property type="term" value="P:microtubule anchoring at centrosome"/>
    <property type="evidence" value="ECO:0007669"/>
    <property type="project" value="InterPro"/>
</dbReference>
<dbReference type="GO" id="GO:0036064">
    <property type="term" value="C:ciliary basal body"/>
    <property type="evidence" value="ECO:0007669"/>
    <property type="project" value="TreeGrafter"/>
</dbReference>
<evidence type="ECO:0000259" key="3">
    <source>
        <dbReference type="Pfam" id="PF15717"/>
    </source>
</evidence>
<dbReference type="Pfam" id="PF15717">
    <property type="entry name" value="PCM1_C"/>
    <property type="match status" value="1"/>
</dbReference>
<evidence type="ECO:0000313" key="5">
    <source>
        <dbReference type="Proteomes" id="UP000410492"/>
    </source>
</evidence>
<dbReference type="GO" id="GO:1905515">
    <property type="term" value="P:non-motile cilium assembly"/>
    <property type="evidence" value="ECO:0007669"/>
    <property type="project" value="TreeGrafter"/>
</dbReference>
<protein>
    <recommendedName>
        <fullName evidence="3">Pericentriolar material 1 protein C-terminal domain-containing protein</fullName>
    </recommendedName>
</protein>
<feature type="compositionally biased region" description="Polar residues" evidence="2">
    <location>
        <begin position="927"/>
        <end position="941"/>
    </location>
</feature>
<dbReference type="GO" id="GO:0034451">
    <property type="term" value="C:centriolar satellite"/>
    <property type="evidence" value="ECO:0007669"/>
    <property type="project" value="TreeGrafter"/>
</dbReference>
<feature type="region of interest" description="Disordered" evidence="2">
    <location>
        <begin position="1414"/>
        <end position="1448"/>
    </location>
</feature>
<keyword evidence="1" id="KW-0175">Coiled coil</keyword>
<feature type="region of interest" description="Disordered" evidence="2">
    <location>
        <begin position="787"/>
        <end position="807"/>
    </location>
</feature>
<evidence type="ECO:0000256" key="2">
    <source>
        <dbReference type="SAM" id="MobiDB-lite"/>
    </source>
</evidence>
<feature type="region of interest" description="Disordered" evidence="2">
    <location>
        <begin position="926"/>
        <end position="960"/>
    </location>
</feature>
<feature type="region of interest" description="Disordered" evidence="2">
    <location>
        <begin position="520"/>
        <end position="636"/>
    </location>
</feature>
<proteinExistence type="predicted"/>
<feature type="coiled-coil region" evidence="1">
    <location>
        <begin position="197"/>
        <end position="241"/>
    </location>
</feature>
<feature type="region of interest" description="Disordered" evidence="2">
    <location>
        <begin position="71"/>
        <end position="106"/>
    </location>
</feature>
<name>A0A653BM80_CALMS</name>
<evidence type="ECO:0000256" key="1">
    <source>
        <dbReference type="SAM" id="Coils"/>
    </source>
</evidence>
<dbReference type="PANTHER" id="PTHR14164">
    <property type="entry name" value="PERICENTRIOLAR MATERIAL 1-RELATED"/>
    <property type="match status" value="1"/>
</dbReference>
<feature type="compositionally biased region" description="Basic and acidic residues" evidence="2">
    <location>
        <begin position="584"/>
        <end position="599"/>
    </location>
</feature>
<dbReference type="GO" id="GO:0071539">
    <property type="term" value="P:protein localization to centrosome"/>
    <property type="evidence" value="ECO:0007669"/>
    <property type="project" value="InterPro"/>
</dbReference>
<feature type="compositionally biased region" description="Acidic residues" evidence="2">
    <location>
        <begin position="539"/>
        <end position="553"/>
    </location>
</feature>
<feature type="domain" description="Pericentriolar material 1 protein C-terminal" evidence="3">
    <location>
        <begin position="1112"/>
        <end position="1218"/>
    </location>
</feature>
<dbReference type="EMBL" id="CAACVG010002589">
    <property type="protein sequence ID" value="VEN36659.1"/>
    <property type="molecule type" value="Genomic_DNA"/>
</dbReference>
<feature type="coiled-coil region" evidence="1">
    <location>
        <begin position="307"/>
        <end position="395"/>
    </location>
</feature>
<feature type="compositionally biased region" description="Polar residues" evidence="2">
    <location>
        <begin position="71"/>
        <end position="86"/>
    </location>
</feature>
<feature type="compositionally biased region" description="Low complexity" evidence="2">
    <location>
        <begin position="87"/>
        <end position="105"/>
    </location>
</feature>
<reference evidence="4 5" key="1">
    <citation type="submission" date="2019-01" db="EMBL/GenBank/DDBJ databases">
        <authorList>
            <person name="Sayadi A."/>
        </authorList>
    </citation>
    <scope>NUCLEOTIDE SEQUENCE [LARGE SCALE GENOMIC DNA]</scope>
</reference>
<accession>A0A653BM80</accession>
<feature type="compositionally biased region" description="Basic and acidic residues" evidence="2">
    <location>
        <begin position="528"/>
        <end position="537"/>
    </location>
</feature>
<sequence length="1448" mass="163305">MSDDGRKTNKHYTGTVPKVRQRNNISPFRDQENLPAYWIIGQHASDPSRFTRNPRRNQQNNYFTMNSTIEENGTPQQNGCTNMSVNGSPSTSLTTSRRNSSGSTLKCDNVSKYPDKKQIEDKLHQIREYLKLMTTMKNTDEQLDGENTEKLLNDLKDSEKKLVDILEGLESDNKENGHIQASENEVEEVTEFNPHSNRKNDINLENARQEAEFLKEQQLTLLQLQQKAENKLRDARKLTGNWMILGGPEPNGVSNTTATNGYADFDVAIRELEEKTKTLGPTAMTNKKMQENILARVESLHNQIVTMHDANEEREKLIEALDTRDAELRQQQAELHSKLVELQNKKSQVDQLVTQLQTFTNEEEQEDIGVKVRNIVAMKDQLNKLQDMLEVVKSAETTINPATEAQAVSMDTCLNIESILEKDNQKPKLRSTMSNDSNVLRYDNDTSSEGRNKQTNKNKKDQRLGGQKSALQSELEIKKRELEELMGKHKASTSNLNHDVGLDIKSEFSYNSNTVNEAWPPVTTSHHHQTDSDRFSSDDCVEDDDYPLEEDDPLGSRNEGSASSPAPVNCCPSKYRAGSIGAASDRRGGAERRREDRNVRSGSVPVPVMASMTPPSRHHLRNRSNSDKESKTQVHKQLQLIKSVCESMLEQDRPAPVQAPSGGNVRQLRNDLTPSPLYSAPPNVAVPLDAAWIPPPNGGGDGYQGWLTTNAIQTQSFLLSTLNQCCQMLWLQQRELAALRSAVTVLQERLEGGQYVPPAAAPLDQHHMPTSLPPEVHRSTANLYRYGGSGAKTNQAHQQQQQQQQVSAAFSMPNLNQYAAASPHPHHVDSPAQVPPYAPQVPHHGLNNHQELPNNAVLAPPANHMWLNNQIAPGNRANNYWDNFRSYSRQNLLSTKNCEVPQSSPSVIDRSNANERTNPFSLMAFSKCNSDQDSTSTSHENTPQRKRHDNIPPPDVLNVNQNTVNKSMEHLDFRSNEPSNRFHVLNPVNTVKSMEHVDLRSTESTNRFHVLNPVNTVNKSMEHLDLRSNEPSNRFHVLNPVNTVKSMEHVDLRSNEPSNGFHVLNPCSVNDTSSIHSNLSEDQMPKDCFPEQYRRRNEWNDEANDESFKGKLFEELRENVYKEVASLISANETRPHFLIQLFRDLKMIGNDNLRLKILQSIQTVITHSNPASQNQNTIISTESHETSQSHSDLDTTQSEDNFTFQTTVWGKAVKNKRRFQDPTEYVNFVGEALPFLSEHDEDTFDVNLLSQLKQILLTSTSLKDAVKDAVFLKHFSNVMDALFEQHLGKKVFHMKVSFLQTVNELLTGELSFIQFIENYKLQNSISQISSEEDDNAYALPTSDHQKNSASSQVKENIQNGDLCEADQTRVLNEEIDMEEEEEGAVGGIIERKIESCTAQPTCDIDLNLDFPTNAEGLDQVPTRLPTKVKSRSTTPSKDRSCRSEPDTF</sequence>
<keyword evidence="5" id="KW-1185">Reference proteome</keyword>
<evidence type="ECO:0000313" key="4">
    <source>
        <dbReference type="EMBL" id="VEN36659.1"/>
    </source>
</evidence>
<dbReference type="InterPro" id="IPR031446">
    <property type="entry name" value="PCM1_C"/>
</dbReference>
<organism evidence="4 5">
    <name type="scientific">Callosobruchus maculatus</name>
    <name type="common">Southern cowpea weevil</name>
    <name type="synonym">Pulse bruchid</name>
    <dbReference type="NCBI Taxonomy" id="64391"/>
    <lineage>
        <taxon>Eukaryota</taxon>
        <taxon>Metazoa</taxon>
        <taxon>Ecdysozoa</taxon>
        <taxon>Arthropoda</taxon>
        <taxon>Hexapoda</taxon>
        <taxon>Insecta</taxon>
        <taxon>Pterygota</taxon>
        <taxon>Neoptera</taxon>
        <taxon>Endopterygota</taxon>
        <taxon>Coleoptera</taxon>
        <taxon>Polyphaga</taxon>
        <taxon>Cucujiformia</taxon>
        <taxon>Chrysomeloidea</taxon>
        <taxon>Chrysomelidae</taxon>
        <taxon>Bruchinae</taxon>
        <taxon>Bruchini</taxon>
        <taxon>Callosobruchus</taxon>
    </lineage>
</organism>
<feature type="compositionally biased region" description="Basic and acidic residues" evidence="2">
    <location>
        <begin position="442"/>
        <end position="463"/>
    </location>
</feature>
<dbReference type="Proteomes" id="UP000410492">
    <property type="component" value="Unassembled WGS sequence"/>
</dbReference>
<dbReference type="OrthoDB" id="2125770at2759"/>
<dbReference type="PANTHER" id="PTHR14164:SF12">
    <property type="entry name" value="PERICENTRIOLAR MATERIAL 1 PROTEIN"/>
    <property type="match status" value="1"/>
</dbReference>